<comment type="caution">
    <text evidence="2">The sequence shown here is derived from an EMBL/GenBank/DDBJ whole genome shotgun (WGS) entry which is preliminary data.</text>
</comment>
<dbReference type="OrthoDB" id="100135at2759"/>
<reference evidence="2" key="1">
    <citation type="submission" date="2021-01" db="EMBL/GenBank/DDBJ databases">
        <title>Phytophthora aleatoria, a newly-described species from Pinus radiata is distinct from Phytophthora cactorum isolates based on comparative genomics.</title>
        <authorList>
            <person name="Mcdougal R."/>
            <person name="Panda P."/>
            <person name="Williams N."/>
            <person name="Studholme D.J."/>
        </authorList>
    </citation>
    <scope>NUCLEOTIDE SEQUENCE</scope>
    <source>
        <strain evidence="2">NZFS 3830</strain>
    </source>
</reference>
<gene>
    <name evidence="2" type="ORF">JG687_00015447</name>
</gene>
<accession>A0A8T1TWV3</accession>
<dbReference type="EMBL" id="JAENGZ010001376">
    <property type="protein sequence ID" value="KAG6948484.1"/>
    <property type="molecule type" value="Genomic_DNA"/>
</dbReference>
<organism evidence="2 3">
    <name type="scientific">Phytophthora cactorum</name>
    <dbReference type="NCBI Taxonomy" id="29920"/>
    <lineage>
        <taxon>Eukaryota</taxon>
        <taxon>Sar</taxon>
        <taxon>Stramenopiles</taxon>
        <taxon>Oomycota</taxon>
        <taxon>Peronosporomycetes</taxon>
        <taxon>Peronosporales</taxon>
        <taxon>Peronosporaceae</taxon>
        <taxon>Phytophthora</taxon>
    </lineage>
</organism>
<feature type="region of interest" description="Disordered" evidence="1">
    <location>
        <begin position="236"/>
        <end position="261"/>
    </location>
</feature>
<evidence type="ECO:0000313" key="3">
    <source>
        <dbReference type="Proteomes" id="UP000688947"/>
    </source>
</evidence>
<evidence type="ECO:0000256" key="1">
    <source>
        <dbReference type="SAM" id="MobiDB-lite"/>
    </source>
</evidence>
<protein>
    <submittedName>
        <fullName evidence="2">Uncharacterized protein</fullName>
    </submittedName>
</protein>
<dbReference type="AlphaFoldDB" id="A0A8T1TWV3"/>
<sequence>MIALLMRLYKSKESLILTLNALCKMVKNRFRDAFGYYNAVRRVLSKQNNYQELMSVPQKVKKIIMDTYGEIFLSNNELSKLTKMKRLAYLRLVFDYIALYLNVHYPLRFVWPTNVRLMGPQVIELDGSTMNLIARFLHFLSDSLGQNPTNFSGAFITILQVNTINSGFSSTLSKLFVKYNGKPMSMNMIRHIVESHLIQSPTEKHDLHAKLLHSTFAANTSYNKIANRSTSSEVVEEAPDFSFESAPQPQSPGKPPTRSKARRERIFHGDFKPSGSDKTLEIEVFEKANHNQMTSKRGPHLMSFNGLHARLRSGKSNVNLKTMLVSHAFVDLWHMIEDDKSFDKHLFDLLDEPEQDFMRYCLNKCHIKSREFDSAYNEQLDSVVKRLKMLQGATSIGDDNPSIKKEMKQLLDKLYEKGVFSTNYYTQFKRLMKLS</sequence>
<proteinExistence type="predicted"/>
<evidence type="ECO:0000313" key="2">
    <source>
        <dbReference type="EMBL" id="KAG6948484.1"/>
    </source>
</evidence>
<dbReference type="Proteomes" id="UP000688947">
    <property type="component" value="Unassembled WGS sequence"/>
</dbReference>
<name>A0A8T1TWV3_9STRA</name>